<keyword evidence="2" id="KW-1185">Reference proteome</keyword>
<evidence type="ECO:0000313" key="3">
    <source>
        <dbReference type="WBParaSite" id="L893_g31.t1"/>
    </source>
</evidence>
<organism evidence="2 3">
    <name type="scientific">Steinernema glaseri</name>
    <dbReference type="NCBI Taxonomy" id="37863"/>
    <lineage>
        <taxon>Eukaryota</taxon>
        <taxon>Metazoa</taxon>
        <taxon>Ecdysozoa</taxon>
        <taxon>Nematoda</taxon>
        <taxon>Chromadorea</taxon>
        <taxon>Rhabditida</taxon>
        <taxon>Tylenchina</taxon>
        <taxon>Panagrolaimomorpha</taxon>
        <taxon>Strongyloidoidea</taxon>
        <taxon>Steinernematidae</taxon>
        <taxon>Steinernema</taxon>
    </lineage>
</organism>
<evidence type="ECO:0000256" key="1">
    <source>
        <dbReference type="SAM" id="MobiDB-lite"/>
    </source>
</evidence>
<name>A0A1I7ZYB0_9BILA</name>
<accession>A0A1I7ZYB0</accession>
<evidence type="ECO:0000313" key="2">
    <source>
        <dbReference type="Proteomes" id="UP000095287"/>
    </source>
</evidence>
<feature type="compositionally biased region" description="Basic and acidic residues" evidence="1">
    <location>
        <begin position="31"/>
        <end position="41"/>
    </location>
</feature>
<feature type="region of interest" description="Disordered" evidence="1">
    <location>
        <begin position="1"/>
        <end position="54"/>
    </location>
</feature>
<dbReference type="AlphaFoldDB" id="A0A1I7ZYB0"/>
<feature type="region of interest" description="Disordered" evidence="1">
    <location>
        <begin position="187"/>
        <end position="213"/>
    </location>
</feature>
<reference evidence="3" key="1">
    <citation type="submission" date="2016-11" db="UniProtKB">
        <authorList>
            <consortium name="WormBaseParasite"/>
        </authorList>
    </citation>
    <scope>IDENTIFICATION</scope>
</reference>
<dbReference type="WBParaSite" id="L893_g31.t1">
    <property type="protein sequence ID" value="L893_g31.t1"/>
    <property type="gene ID" value="L893_g31"/>
</dbReference>
<protein>
    <submittedName>
        <fullName evidence="3">Uncharacterized protein</fullName>
    </submittedName>
</protein>
<feature type="compositionally biased region" description="Basic and acidic residues" evidence="1">
    <location>
        <begin position="203"/>
        <end position="213"/>
    </location>
</feature>
<sequence length="229" mass="25652">MHYVERRISPFDSVEGLADVTQPPRTPPGNRENKKAIKGEGEAAAITNGNRPPGRRIFDYSASINRKCRKKRSEVCMSGARRQLRSRRRRTQTKHVLLRTRRAVRGGPTAEMDASRTDRLDRLGQFVMGPISDWKPGKDCARLLPGAVFEVRTTGRAHNEDEGDAFANAKTETLSHLRSTESGRAQNTFSAIGDHPSVLGNRRRTESESGDVKDLHEDASKWVAPRRLL</sequence>
<proteinExistence type="predicted"/>
<dbReference type="Proteomes" id="UP000095287">
    <property type="component" value="Unplaced"/>
</dbReference>